<name>A0A2K1R6B4_POPTR</name>
<dbReference type="AlphaFoldDB" id="A0A2K1R6B4"/>
<keyword evidence="1" id="KW-0472">Membrane</keyword>
<reference evidence="2" key="2">
    <citation type="submission" date="2017-07" db="EMBL/GenBank/DDBJ databases">
        <title>WGS assembly of Populus trichocarpa.</title>
        <authorList>
            <person name="Tuskan G."/>
            <person name="Difazio S."/>
            <person name="Jansson S."/>
            <person name="Bohlmann J."/>
            <person name="Grigoriev I."/>
            <person name="Hellsten U."/>
            <person name="Putnam N."/>
            <person name="Ralph S."/>
            <person name="Rombauts S."/>
            <person name="Salamov A."/>
            <person name="Schein J."/>
            <person name="Sterck L."/>
            <person name="Aerts A."/>
            <person name="Bhalerao R."/>
            <person name="Bhalerao R."/>
            <person name="Blaudez D."/>
            <person name="Boerjan W."/>
            <person name="Brun A."/>
            <person name="Brunner A."/>
            <person name="Busov V."/>
            <person name="Campbell M."/>
            <person name="Carlson J."/>
            <person name="Chalot M."/>
            <person name="Chapman J."/>
            <person name="Chen G."/>
            <person name="Cooper D."/>
            <person name="Coutinho P."/>
            <person name="Couturier J."/>
            <person name="Covert S."/>
            <person name="Cronk Q."/>
            <person name="Cunningham R."/>
            <person name="Davis J."/>
            <person name="Degroeve S."/>
            <person name="Dejardin A."/>
            <person name="Depamphilis C."/>
            <person name="Detter J."/>
            <person name="Dirks B."/>
            <person name="Dubchak I."/>
            <person name="Duplessis S."/>
            <person name="Ehlting J."/>
            <person name="Ellis B."/>
            <person name="Gendler K."/>
            <person name="Goodstein D."/>
            <person name="Gribskov M."/>
            <person name="Grimwood J."/>
            <person name="Groover A."/>
            <person name="Gunter L."/>
            <person name="Hamberger B."/>
            <person name="Heinze B."/>
            <person name="Helariutta Y."/>
            <person name="Henrissat B."/>
            <person name="Holligan D."/>
            <person name="Holt R."/>
            <person name="Huang W."/>
            <person name="Islam-Faridi N."/>
            <person name="Jones S."/>
            <person name="Jones-Rhoades M."/>
            <person name="Jorgensen R."/>
            <person name="Joshi C."/>
            <person name="Kangasjarvi J."/>
            <person name="Karlsson J."/>
            <person name="Kelleher C."/>
            <person name="Kirkpatrick R."/>
            <person name="Kirst M."/>
            <person name="Kohler A."/>
            <person name="Kalluri U."/>
            <person name="Larimer F."/>
            <person name="Leebens-Mack J."/>
            <person name="Leple J."/>
            <person name="Locascio P."/>
            <person name="Lou Y."/>
            <person name="Lucas S."/>
            <person name="Martin F."/>
            <person name="Montanini B."/>
            <person name="Napoli C."/>
            <person name="Nelson D."/>
            <person name="Nelson C."/>
            <person name="Nieminen K."/>
            <person name="Nilsson O."/>
            <person name="Pereda V."/>
            <person name="Peter G."/>
            <person name="Philippe R."/>
            <person name="Pilate G."/>
            <person name="Poliakov A."/>
            <person name="Razumovskaya J."/>
            <person name="Richardson P."/>
            <person name="Rinaldi C."/>
            <person name="Ritland K."/>
            <person name="Rouze P."/>
            <person name="Ryaboy D."/>
            <person name="Schmutz J."/>
            <person name="Schrader J."/>
            <person name="Segerman B."/>
            <person name="Shin H."/>
            <person name="Siddiqui A."/>
            <person name="Sterky F."/>
            <person name="Terry A."/>
            <person name="Tsai C."/>
            <person name="Uberbacher E."/>
            <person name="Unneberg P."/>
            <person name="Vahala J."/>
            <person name="Wall K."/>
            <person name="Wessler S."/>
            <person name="Yang G."/>
            <person name="Yin T."/>
            <person name="Douglas C."/>
            <person name="Marra M."/>
            <person name="Sandberg G."/>
            <person name="Van De Peer Y."/>
            <person name="Rokhsar D."/>
        </authorList>
    </citation>
    <scope>NUCLEOTIDE SEQUENCE</scope>
    <source>
        <strain evidence="2">Nisqually-1</strain>
    </source>
</reference>
<accession>A0A2K1R6B4</accession>
<dbReference type="InParanoid" id="A0A2K1R6B4"/>
<dbReference type="EMBL" id="KZ623435">
    <property type="protein sequence ID" value="PNS22825.1"/>
    <property type="molecule type" value="Genomic_DNA"/>
</dbReference>
<reference evidence="2" key="1">
    <citation type="journal article" date="2006" name="Science">
        <title>The genome of black cottonwood, Populus trichocarpa (Torr. &amp; Gray).</title>
        <authorList>
            <person name="Tuskan G.A."/>
            <person name="Difazio S."/>
            <person name="Jansson S."/>
            <person name="Bohlmann J."/>
            <person name="Grigoriev I."/>
            <person name="Hellsten U."/>
            <person name="Putnam N."/>
            <person name="Ralph S."/>
            <person name="Rombauts S."/>
            <person name="Salamov A."/>
            <person name="Schein J."/>
            <person name="Sterck L."/>
            <person name="Aerts A."/>
            <person name="Bhalerao R.R."/>
            <person name="Bhalerao R.P."/>
            <person name="Blaudez D."/>
            <person name="Boerjan W."/>
            <person name="Brun A."/>
            <person name="Brunner A."/>
            <person name="Busov V."/>
            <person name="Campbell M."/>
            <person name="Carlson J."/>
            <person name="Chalot M."/>
            <person name="Chapman J."/>
            <person name="Chen G.L."/>
            <person name="Cooper D."/>
            <person name="Coutinho P.M."/>
            <person name="Couturier J."/>
            <person name="Covert S."/>
            <person name="Cronk Q."/>
            <person name="Cunningham R."/>
            <person name="Davis J."/>
            <person name="Degroeve S."/>
            <person name="Dejardin A."/>
            <person name="Depamphilis C."/>
            <person name="Detter J."/>
            <person name="Dirks B."/>
            <person name="Dubchak I."/>
            <person name="Duplessis S."/>
            <person name="Ehlting J."/>
            <person name="Ellis B."/>
            <person name="Gendler K."/>
            <person name="Goodstein D."/>
            <person name="Gribskov M."/>
            <person name="Grimwood J."/>
            <person name="Groover A."/>
            <person name="Gunter L."/>
            <person name="Hamberger B."/>
            <person name="Heinze B."/>
            <person name="Helariutta Y."/>
            <person name="Henrissat B."/>
            <person name="Holligan D."/>
            <person name="Holt R."/>
            <person name="Huang W."/>
            <person name="Islam-Faridi N."/>
            <person name="Jones S."/>
            <person name="Jones-Rhoades M."/>
            <person name="Jorgensen R."/>
            <person name="Joshi C."/>
            <person name="Kangasjarvi J."/>
            <person name="Karlsson J."/>
            <person name="Kelleher C."/>
            <person name="Kirkpatrick R."/>
            <person name="Kirst M."/>
            <person name="Kohler A."/>
            <person name="Kalluri U."/>
            <person name="Larimer F."/>
            <person name="Leebens-Mack J."/>
            <person name="Leple J.C."/>
            <person name="Locascio P."/>
            <person name="Lou Y."/>
            <person name="Lucas S."/>
            <person name="Martin F."/>
            <person name="Montanini B."/>
            <person name="Napoli C."/>
            <person name="Nelson D.R."/>
            <person name="Nelson C."/>
            <person name="Nieminen K."/>
            <person name="Nilsson O."/>
            <person name="Pereda V."/>
            <person name="Peter G."/>
            <person name="Philippe R."/>
            <person name="Pilate G."/>
            <person name="Poliakov A."/>
            <person name="Razumovskaya J."/>
            <person name="Richardson P."/>
            <person name="Rinaldi C."/>
            <person name="Ritland K."/>
            <person name="Rouze P."/>
            <person name="Ryaboy D."/>
            <person name="Schmutz J."/>
            <person name="Schrader J."/>
            <person name="Segerman B."/>
            <person name="Shin H."/>
            <person name="Siddiqui A."/>
            <person name="Sterky F."/>
            <person name="Terry A."/>
            <person name="Tsai C.J."/>
            <person name="Uberbacher E."/>
            <person name="Unneberg P."/>
            <person name="Vahala J."/>
            <person name="Wall K."/>
            <person name="Wessler S."/>
            <person name="Yang G."/>
            <person name="Yin T."/>
            <person name="Douglas C."/>
            <person name="Marra M."/>
            <person name="Sandberg G."/>
            <person name="Van de Peer Y."/>
            <person name="Rokhsar D."/>
        </authorList>
    </citation>
    <scope>NUCLEOTIDE SEQUENCE [LARGE SCALE GENOMIC DNA]</scope>
    <source>
        <strain evidence="2">Nisqually-1</strain>
    </source>
</reference>
<protein>
    <submittedName>
        <fullName evidence="2">Uncharacterized protein</fullName>
    </submittedName>
</protein>
<keyword evidence="1" id="KW-1133">Transmembrane helix</keyword>
<proteinExistence type="predicted"/>
<organism evidence="2">
    <name type="scientific">Populus trichocarpa</name>
    <name type="common">Western balsam poplar</name>
    <name type="synonym">Populus balsamifera subsp. trichocarpa</name>
    <dbReference type="NCBI Taxonomy" id="3694"/>
    <lineage>
        <taxon>Eukaryota</taxon>
        <taxon>Viridiplantae</taxon>
        <taxon>Streptophyta</taxon>
        <taxon>Embryophyta</taxon>
        <taxon>Tracheophyta</taxon>
        <taxon>Spermatophyta</taxon>
        <taxon>Magnoliopsida</taxon>
        <taxon>eudicotyledons</taxon>
        <taxon>Gunneridae</taxon>
        <taxon>Pentapetalae</taxon>
        <taxon>rosids</taxon>
        <taxon>fabids</taxon>
        <taxon>Malpighiales</taxon>
        <taxon>Salicaceae</taxon>
        <taxon>Saliceae</taxon>
        <taxon>Populus</taxon>
    </lineage>
</organism>
<feature type="transmembrane region" description="Helical" evidence="1">
    <location>
        <begin position="21"/>
        <end position="44"/>
    </location>
</feature>
<sequence>MSSWICWPSLSPRMLIGLQHCLYMLFPFCCLWSYLVLCSCQFCFINQTQIFILPLYSAAIVWMLLVLTTKPSSIAVC</sequence>
<gene>
    <name evidence="2" type="ORF">POPTR_T111600</name>
</gene>
<evidence type="ECO:0000313" key="2">
    <source>
        <dbReference type="EMBL" id="PNS22825.1"/>
    </source>
</evidence>
<evidence type="ECO:0000256" key="1">
    <source>
        <dbReference type="SAM" id="Phobius"/>
    </source>
</evidence>
<feature type="transmembrane region" description="Helical" evidence="1">
    <location>
        <begin position="50"/>
        <end position="68"/>
    </location>
</feature>
<keyword evidence="1" id="KW-0812">Transmembrane</keyword>